<dbReference type="EMBL" id="ACHF01000058">
    <property type="protein sequence ID" value="EEI62842.1"/>
    <property type="molecule type" value="Genomic_DNA"/>
</dbReference>
<feature type="non-terminal residue" evidence="1">
    <location>
        <position position="78"/>
    </location>
</feature>
<feature type="non-terminal residue" evidence="1">
    <location>
        <position position="1"/>
    </location>
</feature>
<keyword evidence="2" id="KW-1185">Reference proteome</keyword>
<accession>A0ABP2DS37</accession>
<name>A0ABP2DS37_9CORY</name>
<dbReference type="Proteomes" id="UP000006237">
    <property type="component" value="Unassembled WGS sequence"/>
</dbReference>
<evidence type="ECO:0000313" key="2">
    <source>
        <dbReference type="Proteomes" id="UP000006237"/>
    </source>
</evidence>
<comment type="caution">
    <text evidence="1">The sequence shown here is derived from an EMBL/GenBank/DDBJ whole genome shotgun (WGS) entry which is preliminary data.</text>
</comment>
<sequence>RTWERNPHRTLHRVSRECVAQGREMHCNGANGFQTTCSLRSAMSSDRATLRSDRRAASSFQTRRYLSREVPYRGVNPR</sequence>
<proteinExistence type="predicted"/>
<evidence type="ECO:0000313" key="1">
    <source>
        <dbReference type="EMBL" id="EEI62842.1"/>
    </source>
</evidence>
<organism evidence="1 2">
    <name type="scientific">Corynebacterium glucuronolyticum ATCC 51866</name>
    <dbReference type="NCBI Taxonomy" id="548478"/>
    <lineage>
        <taxon>Bacteria</taxon>
        <taxon>Bacillati</taxon>
        <taxon>Actinomycetota</taxon>
        <taxon>Actinomycetes</taxon>
        <taxon>Mycobacteriales</taxon>
        <taxon>Corynebacteriaceae</taxon>
        <taxon>Corynebacterium</taxon>
    </lineage>
</organism>
<reference evidence="1 2" key="1">
    <citation type="submission" date="2009-01" db="EMBL/GenBank/DDBJ databases">
        <authorList>
            <person name="Qin X."/>
            <person name="Bachman B."/>
            <person name="Battles P."/>
            <person name="Bell A."/>
            <person name="Bess C."/>
            <person name="Bickham C."/>
            <person name="Chaboub L."/>
            <person name="Chen D."/>
            <person name="Coyle M."/>
            <person name="Deiros D.R."/>
            <person name="Dinh H."/>
            <person name="Forbes L."/>
            <person name="Fowler G."/>
            <person name="Francisco L."/>
            <person name="Fu Q."/>
            <person name="Gubbala S."/>
            <person name="Hale W."/>
            <person name="Han Y."/>
            <person name="Hemphill L."/>
            <person name="Highlander S.K."/>
            <person name="Hirani K."/>
            <person name="Hogues M."/>
            <person name="Jackson L."/>
            <person name="Jakkamsetti A."/>
            <person name="Javaid M."/>
            <person name="Jiang H."/>
            <person name="Korchina V."/>
            <person name="Kovar C."/>
            <person name="Lara F."/>
            <person name="Lee S."/>
            <person name="Mata R."/>
            <person name="Mathew T."/>
            <person name="Moen C."/>
            <person name="Morales K."/>
            <person name="Munidasa M."/>
            <person name="Nazareth L."/>
            <person name="Ngo R."/>
            <person name="Nguyen L."/>
            <person name="Okwuonu G."/>
            <person name="Ongeri F."/>
            <person name="Patil S."/>
            <person name="Petrosino J."/>
            <person name="Pham C."/>
            <person name="Pham P."/>
            <person name="Pu L.-L."/>
            <person name="Puazo M."/>
            <person name="Raj R."/>
            <person name="Reid J."/>
            <person name="Rouhana J."/>
            <person name="Saada N."/>
            <person name="Shang Y."/>
            <person name="Simmons D."/>
            <person name="Thornton R."/>
            <person name="Warren J."/>
            <person name="Weissenberger G."/>
            <person name="Zhang J."/>
            <person name="Zhang L."/>
            <person name="Zhou C."/>
            <person name="Zhu D."/>
            <person name="Muzny D."/>
            <person name="Worley K."/>
            <person name="Gibbs R."/>
        </authorList>
    </citation>
    <scope>NUCLEOTIDE SEQUENCE [LARGE SCALE GENOMIC DNA]</scope>
    <source>
        <strain evidence="1 2">ATCC 51866</strain>
    </source>
</reference>
<protein>
    <submittedName>
        <fullName evidence="1">Uncharacterized protein</fullName>
    </submittedName>
</protein>
<gene>
    <name evidence="1" type="ORF">HMPREF0293_1671</name>
</gene>